<name>A0AAN8GJ33_PATCE</name>
<keyword evidence="2" id="KW-1185">Reference proteome</keyword>
<dbReference type="Proteomes" id="UP001347796">
    <property type="component" value="Unassembled WGS sequence"/>
</dbReference>
<comment type="caution">
    <text evidence="1">The sequence shown here is derived from an EMBL/GenBank/DDBJ whole genome shotgun (WGS) entry which is preliminary data.</text>
</comment>
<dbReference type="EMBL" id="JAZGQO010000018">
    <property type="protein sequence ID" value="KAK6167699.1"/>
    <property type="molecule type" value="Genomic_DNA"/>
</dbReference>
<organism evidence="1 2">
    <name type="scientific">Patella caerulea</name>
    <name type="common">Rayed Mediterranean limpet</name>
    <dbReference type="NCBI Taxonomy" id="87958"/>
    <lineage>
        <taxon>Eukaryota</taxon>
        <taxon>Metazoa</taxon>
        <taxon>Spiralia</taxon>
        <taxon>Lophotrochozoa</taxon>
        <taxon>Mollusca</taxon>
        <taxon>Gastropoda</taxon>
        <taxon>Patellogastropoda</taxon>
        <taxon>Patelloidea</taxon>
        <taxon>Patellidae</taxon>
        <taxon>Patella</taxon>
    </lineage>
</organism>
<evidence type="ECO:0008006" key="3">
    <source>
        <dbReference type="Google" id="ProtNLM"/>
    </source>
</evidence>
<dbReference type="PANTHER" id="PTHR47027:SF20">
    <property type="entry name" value="REVERSE TRANSCRIPTASE-LIKE PROTEIN WITH RNA-DIRECTED DNA POLYMERASE DOMAIN"/>
    <property type="match status" value="1"/>
</dbReference>
<dbReference type="PANTHER" id="PTHR47027">
    <property type="entry name" value="REVERSE TRANSCRIPTASE DOMAIN-CONTAINING PROTEIN"/>
    <property type="match status" value="1"/>
</dbReference>
<evidence type="ECO:0000313" key="1">
    <source>
        <dbReference type="EMBL" id="KAK6167699.1"/>
    </source>
</evidence>
<protein>
    <recommendedName>
        <fullName evidence="3">Reverse transcriptase domain-containing protein</fullName>
    </recommendedName>
</protein>
<gene>
    <name evidence="1" type="ORF">SNE40_021666</name>
</gene>
<reference evidence="1 2" key="1">
    <citation type="submission" date="2024-01" db="EMBL/GenBank/DDBJ databases">
        <title>The genome of the rayed Mediterranean limpet Patella caerulea (Linnaeus, 1758).</title>
        <authorList>
            <person name="Anh-Thu Weber A."/>
            <person name="Halstead-Nussloch G."/>
        </authorList>
    </citation>
    <scope>NUCLEOTIDE SEQUENCE [LARGE SCALE GENOMIC DNA]</scope>
    <source>
        <strain evidence="1">AATW-2023a</strain>
        <tissue evidence="1">Whole specimen</tissue>
    </source>
</reference>
<evidence type="ECO:0000313" key="2">
    <source>
        <dbReference type="Proteomes" id="UP001347796"/>
    </source>
</evidence>
<dbReference type="AlphaFoldDB" id="A0AAN8GJ33"/>
<accession>A0AAN8GJ33</accession>
<proteinExistence type="predicted"/>
<sequence>MFLAMINDLIPELITLGKGAVVNDSHIPCILIADDTSLISPTLSGLRAMLDTVGEYASKWRLKHNASKSCFMIFGGKKHRYGNKSFNISLNGTALERVFNVKYAGIDIDSNLRIRNAVSSRCKKEGLTVVKTLSPQLDLLAVVWEKVVIPIILYGSELWSEMTKQSICELEIADTRLAESKDLIDAVLKKLLQYYLDCYECQRE</sequence>